<keyword evidence="4 9" id="KW-0732">Signal</keyword>
<feature type="chain" id="PRO_5012667940" evidence="9">
    <location>
        <begin position="26"/>
        <end position="216"/>
    </location>
</feature>
<dbReference type="OMA" id="CACLVIT"/>
<evidence type="ECO:0000259" key="10">
    <source>
        <dbReference type="SMART" id="SM00499"/>
    </source>
</evidence>
<evidence type="ECO:0000256" key="4">
    <source>
        <dbReference type="ARBA" id="ARBA00022729"/>
    </source>
</evidence>
<dbReference type="OrthoDB" id="1914452at2759"/>
<keyword evidence="5" id="KW-1015">Disulfide bond</keyword>
<dbReference type="Proteomes" id="UP000195402">
    <property type="component" value="Unassembled WGS sequence"/>
</dbReference>
<evidence type="ECO:0000256" key="7">
    <source>
        <dbReference type="ARBA" id="ARBA00023288"/>
    </source>
</evidence>
<dbReference type="SUPFAM" id="SSF47699">
    <property type="entry name" value="Bifunctional inhibitor/lipid-transfer protein/seed storage 2S albumin"/>
    <property type="match status" value="1"/>
</dbReference>
<dbReference type="Pfam" id="PF14368">
    <property type="entry name" value="LTP_2"/>
    <property type="match status" value="1"/>
</dbReference>
<proteinExistence type="inferred from homology"/>
<name>A0A200Q4V7_MACCD</name>
<gene>
    <name evidence="11" type="ORF">BVC80_441g196</name>
</gene>
<sequence length="216" mass="22054">MVALRGRVITLSVMVLAISVLPVYGQITTACTTSMISSFTPCMNFITGSTGNGSSTPTADCCNSLKSLLGTSMDCACLIITGSVPVQLPINRTLAISLPRACKMGGVPVQCKASGTPLPAPGPVSFGSGSSAPSPSPLSSSPTASFVPQSTSPAPEPDTTSLTTPPASPPLNSETPTSIPGRRPVLTPTSSASKQLSRISSTYLPFVLVVMVVKYY</sequence>
<comment type="caution">
    <text evidence="11">The sequence shown here is derived from an EMBL/GenBank/DDBJ whole genome shotgun (WGS) entry which is preliminary data.</text>
</comment>
<evidence type="ECO:0000256" key="8">
    <source>
        <dbReference type="SAM" id="MobiDB-lite"/>
    </source>
</evidence>
<dbReference type="FunCoup" id="A0A200Q4V7">
    <property type="interactions" value="54"/>
</dbReference>
<dbReference type="CDD" id="cd00010">
    <property type="entry name" value="AAI_LTSS"/>
    <property type="match status" value="1"/>
</dbReference>
<evidence type="ECO:0000256" key="6">
    <source>
        <dbReference type="ARBA" id="ARBA00023180"/>
    </source>
</evidence>
<evidence type="ECO:0000256" key="3">
    <source>
        <dbReference type="ARBA" id="ARBA00022622"/>
    </source>
</evidence>
<feature type="domain" description="Bifunctional inhibitor/plant lipid transfer protein/seed storage helical" evidence="10">
    <location>
        <begin position="31"/>
        <end position="111"/>
    </location>
</feature>
<dbReference type="SMART" id="SM00499">
    <property type="entry name" value="AAI"/>
    <property type="match status" value="1"/>
</dbReference>
<feature type="region of interest" description="Disordered" evidence="8">
    <location>
        <begin position="122"/>
        <end position="191"/>
    </location>
</feature>
<dbReference type="PANTHER" id="PTHR33044">
    <property type="entry name" value="BIFUNCTIONAL INHIBITOR/LIPID-TRANSFER PROTEIN/SEED STORAGE 2S ALBUMIN SUPERFAMILY PROTEIN-RELATED"/>
    <property type="match status" value="1"/>
</dbReference>
<evidence type="ECO:0000256" key="2">
    <source>
        <dbReference type="ARBA" id="ARBA00009748"/>
    </source>
</evidence>
<dbReference type="AlphaFoldDB" id="A0A200Q4V7"/>
<keyword evidence="3" id="KW-0336">GPI-anchor</keyword>
<dbReference type="InterPro" id="IPR036312">
    <property type="entry name" value="Bifun_inhib/LTP/seed_sf"/>
</dbReference>
<feature type="compositionally biased region" description="Low complexity" evidence="8">
    <location>
        <begin position="123"/>
        <end position="145"/>
    </location>
</feature>
<accession>A0A200Q4V7</accession>
<comment type="similarity">
    <text evidence="2">Belongs to the plant LTP family.</text>
</comment>
<evidence type="ECO:0000313" key="11">
    <source>
        <dbReference type="EMBL" id="OVA05427.1"/>
    </source>
</evidence>
<evidence type="ECO:0000313" key="12">
    <source>
        <dbReference type="Proteomes" id="UP000195402"/>
    </source>
</evidence>
<dbReference type="EMBL" id="MVGT01003118">
    <property type="protein sequence ID" value="OVA05427.1"/>
    <property type="molecule type" value="Genomic_DNA"/>
</dbReference>
<dbReference type="InterPro" id="IPR016140">
    <property type="entry name" value="Bifunc_inhib/LTP/seed_store"/>
</dbReference>
<comment type="subcellular location">
    <subcellularLocation>
        <location evidence="1">Cell membrane</location>
        <topology evidence="1">Lipid-anchor</topology>
        <topology evidence="1">GPI-anchor</topology>
    </subcellularLocation>
</comment>
<reference evidence="11 12" key="1">
    <citation type="journal article" date="2017" name="Mol. Plant">
        <title>The Genome of Medicinal Plant Macleaya cordata Provides New Insights into Benzylisoquinoline Alkaloids Metabolism.</title>
        <authorList>
            <person name="Liu X."/>
            <person name="Liu Y."/>
            <person name="Huang P."/>
            <person name="Ma Y."/>
            <person name="Qing Z."/>
            <person name="Tang Q."/>
            <person name="Cao H."/>
            <person name="Cheng P."/>
            <person name="Zheng Y."/>
            <person name="Yuan Z."/>
            <person name="Zhou Y."/>
            <person name="Liu J."/>
            <person name="Tang Z."/>
            <person name="Zhuo Y."/>
            <person name="Zhang Y."/>
            <person name="Yu L."/>
            <person name="Huang J."/>
            <person name="Yang P."/>
            <person name="Peng Q."/>
            <person name="Zhang J."/>
            <person name="Jiang W."/>
            <person name="Zhang Z."/>
            <person name="Lin K."/>
            <person name="Ro D.K."/>
            <person name="Chen X."/>
            <person name="Xiong X."/>
            <person name="Shang Y."/>
            <person name="Huang S."/>
            <person name="Zeng J."/>
        </authorList>
    </citation>
    <scope>NUCLEOTIDE SEQUENCE [LARGE SCALE GENOMIC DNA]</scope>
    <source>
        <strain evidence="12">cv. BLH2017</strain>
        <tissue evidence="11">Root</tissue>
    </source>
</reference>
<dbReference type="GO" id="GO:0098552">
    <property type="term" value="C:side of membrane"/>
    <property type="evidence" value="ECO:0007669"/>
    <property type="project" value="UniProtKB-KW"/>
</dbReference>
<dbReference type="InParanoid" id="A0A200Q4V7"/>
<dbReference type="GO" id="GO:0005886">
    <property type="term" value="C:plasma membrane"/>
    <property type="evidence" value="ECO:0007669"/>
    <property type="project" value="UniProtKB-SubCell"/>
</dbReference>
<protein>
    <submittedName>
        <fullName evidence="11">Bifunctional inhibitor/plant lipid transfer protein/seed storage helical domain</fullName>
    </submittedName>
</protein>
<evidence type="ECO:0000256" key="1">
    <source>
        <dbReference type="ARBA" id="ARBA00004609"/>
    </source>
</evidence>
<dbReference type="InterPro" id="IPR043325">
    <property type="entry name" value="LTSS"/>
</dbReference>
<evidence type="ECO:0000256" key="9">
    <source>
        <dbReference type="SAM" id="SignalP"/>
    </source>
</evidence>
<feature type="signal peptide" evidence="9">
    <location>
        <begin position="1"/>
        <end position="25"/>
    </location>
</feature>
<dbReference type="STRING" id="56857.A0A200Q4V7"/>
<keyword evidence="6" id="KW-0325">Glycoprotein</keyword>
<keyword evidence="3" id="KW-0472">Membrane</keyword>
<keyword evidence="12" id="KW-1185">Reference proteome</keyword>
<evidence type="ECO:0000256" key="5">
    <source>
        <dbReference type="ARBA" id="ARBA00023157"/>
    </source>
</evidence>
<keyword evidence="7" id="KW-0449">Lipoprotein</keyword>
<dbReference type="FunFam" id="1.10.110.10:FF:000001">
    <property type="entry name" value="Bifunctional inhibitor/lipid-transfer protein/seed storage 2S albumin superfamily protein"/>
    <property type="match status" value="1"/>
</dbReference>
<organism evidence="11 12">
    <name type="scientific">Macleaya cordata</name>
    <name type="common">Five-seeded plume-poppy</name>
    <name type="synonym">Bocconia cordata</name>
    <dbReference type="NCBI Taxonomy" id="56857"/>
    <lineage>
        <taxon>Eukaryota</taxon>
        <taxon>Viridiplantae</taxon>
        <taxon>Streptophyta</taxon>
        <taxon>Embryophyta</taxon>
        <taxon>Tracheophyta</taxon>
        <taxon>Spermatophyta</taxon>
        <taxon>Magnoliopsida</taxon>
        <taxon>Ranunculales</taxon>
        <taxon>Papaveraceae</taxon>
        <taxon>Papaveroideae</taxon>
        <taxon>Macleaya</taxon>
    </lineage>
</organism>
<dbReference type="PROSITE" id="PS51257">
    <property type="entry name" value="PROKAR_LIPOPROTEIN"/>
    <property type="match status" value="1"/>
</dbReference>
<dbReference type="Gene3D" id="1.10.110.10">
    <property type="entry name" value="Plant lipid-transfer and hydrophobic proteins"/>
    <property type="match status" value="1"/>
</dbReference>